<reference evidence="4" key="1">
    <citation type="submission" date="2013-09" db="EMBL/GenBank/DDBJ databases">
        <title>Corchorus olitorius genome sequencing.</title>
        <authorList>
            <person name="Alam M."/>
            <person name="Haque M.S."/>
            <person name="Islam M.S."/>
            <person name="Emdad E.M."/>
            <person name="Islam M.M."/>
            <person name="Ahmed B."/>
            <person name="Halim A."/>
            <person name="Hossen Q.M.M."/>
            <person name="Hossain M.Z."/>
            <person name="Ahmed R."/>
            <person name="Khan M.M."/>
            <person name="Islam R."/>
            <person name="Rashid M.M."/>
            <person name="Khan S.A."/>
            <person name="Rahman M.S."/>
            <person name="Alam M."/>
            <person name="Yahiya A.S."/>
            <person name="Khan M.S."/>
            <person name="Azam M.S."/>
            <person name="Haque T."/>
            <person name="Lashkar M.Z.H."/>
            <person name="Akhand A.I."/>
            <person name="Morshed G."/>
            <person name="Roy S."/>
            <person name="Uddin K.S."/>
            <person name="Rabeya T."/>
            <person name="Hossain A.S."/>
            <person name="Chowdhury A."/>
            <person name="Snigdha A.R."/>
            <person name="Mortoza M.S."/>
            <person name="Matin S.A."/>
            <person name="Hoque S.M.E."/>
            <person name="Islam M.K."/>
            <person name="Roy D.K."/>
            <person name="Haider R."/>
            <person name="Moosa M.M."/>
            <person name="Elias S.M."/>
            <person name="Hasan A.M."/>
            <person name="Jahan S."/>
            <person name="Shafiuddin M."/>
            <person name="Mahmood N."/>
            <person name="Shommy N.S."/>
        </authorList>
    </citation>
    <scope>NUCLEOTIDE SEQUENCE [LARGE SCALE GENOMIC DNA]</scope>
    <source>
        <strain evidence="4">cv. O-4</strain>
    </source>
</reference>
<sequence length="368" mass="42088">MSKRRKARANRGPMDEDEPHFITEEAKLWYDKMAANDFVAEQRVPTPIDEEYYITAAFAHFGWAQILNLPDNYSPRLVREFYANMTQQSIVDCFDLSSRVKGVEIEINSANLHQCFGLKRTGPRLFFQPNGKSYYCTLDKSWNRDVAIQAINVAFTYNHKNNWVVCAKYCAIGDRIVAYFFRHNVFPTNSPFVDLWLIDIFLLHMLWLDPCPHPHINLAATIIEEIHLAARFSKPFVFPCLITEVLHQFKVDFSDERLEPVPTTSDDNMMGAFGFINRNGTWENDHRAEYQSTPLVQIPAPPKRAAKKKSAASSSTHDDPDLTARLNAIEGSQTQLLAGQTELLASQAELRGYFLHIMQHLGLQPPPP</sequence>
<feature type="domain" description="Putative plant transposon protein" evidence="2">
    <location>
        <begin position="60"/>
        <end position="252"/>
    </location>
</feature>
<evidence type="ECO:0000259" key="2">
    <source>
        <dbReference type="Pfam" id="PF20167"/>
    </source>
</evidence>
<gene>
    <name evidence="3" type="ORF">COLO4_07683</name>
</gene>
<evidence type="ECO:0000313" key="3">
    <source>
        <dbReference type="EMBL" id="OMP07041.1"/>
    </source>
</evidence>
<dbReference type="AlphaFoldDB" id="A0A1R3KIY0"/>
<dbReference type="Pfam" id="PF20167">
    <property type="entry name" value="Transposase_32"/>
    <property type="match status" value="1"/>
</dbReference>
<protein>
    <recommendedName>
        <fullName evidence="2">Putative plant transposon protein domain-containing protein</fullName>
    </recommendedName>
</protein>
<proteinExistence type="predicted"/>
<comment type="caution">
    <text evidence="3">The sequence shown here is derived from an EMBL/GenBank/DDBJ whole genome shotgun (WGS) entry which is preliminary data.</text>
</comment>
<evidence type="ECO:0000256" key="1">
    <source>
        <dbReference type="SAM" id="MobiDB-lite"/>
    </source>
</evidence>
<dbReference type="Proteomes" id="UP000187203">
    <property type="component" value="Unassembled WGS sequence"/>
</dbReference>
<dbReference type="EMBL" id="AWUE01013431">
    <property type="protein sequence ID" value="OMP07041.1"/>
    <property type="molecule type" value="Genomic_DNA"/>
</dbReference>
<organism evidence="3 4">
    <name type="scientific">Corchorus olitorius</name>
    <dbReference type="NCBI Taxonomy" id="93759"/>
    <lineage>
        <taxon>Eukaryota</taxon>
        <taxon>Viridiplantae</taxon>
        <taxon>Streptophyta</taxon>
        <taxon>Embryophyta</taxon>
        <taxon>Tracheophyta</taxon>
        <taxon>Spermatophyta</taxon>
        <taxon>Magnoliopsida</taxon>
        <taxon>eudicotyledons</taxon>
        <taxon>Gunneridae</taxon>
        <taxon>Pentapetalae</taxon>
        <taxon>rosids</taxon>
        <taxon>malvids</taxon>
        <taxon>Malvales</taxon>
        <taxon>Malvaceae</taxon>
        <taxon>Grewioideae</taxon>
        <taxon>Apeibeae</taxon>
        <taxon>Corchorus</taxon>
    </lineage>
</organism>
<keyword evidence="4" id="KW-1185">Reference proteome</keyword>
<name>A0A1R3KIY0_9ROSI</name>
<dbReference type="InterPro" id="IPR046796">
    <property type="entry name" value="Transposase_32_dom"/>
</dbReference>
<feature type="region of interest" description="Disordered" evidence="1">
    <location>
        <begin position="298"/>
        <end position="322"/>
    </location>
</feature>
<accession>A0A1R3KIY0</accession>
<evidence type="ECO:0000313" key="4">
    <source>
        <dbReference type="Proteomes" id="UP000187203"/>
    </source>
</evidence>